<organism evidence="1">
    <name type="scientific">freshwater metagenome</name>
    <dbReference type="NCBI Taxonomy" id="449393"/>
    <lineage>
        <taxon>unclassified sequences</taxon>
        <taxon>metagenomes</taxon>
        <taxon>ecological metagenomes</taxon>
    </lineage>
</organism>
<dbReference type="EMBL" id="CAFBLS010000001">
    <property type="protein sequence ID" value="CAB4856970.1"/>
    <property type="molecule type" value="Genomic_DNA"/>
</dbReference>
<accession>A0A6J7CGR0</accession>
<protein>
    <submittedName>
        <fullName evidence="1">Unannotated protein</fullName>
    </submittedName>
</protein>
<name>A0A6J7CGR0_9ZZZZ</name>
<dbReference type="AlphaFoldDB" id="A0A6J7CGR0"/>
<sequence>MSPRGSGPLVMSEILVQLMMATAARIIASHAPIPASLPSRYAGMPIGRLSTRSMVRALRSRIVDVTPTTIAISAPMSTR</sequence>
<evidence type="ECO:0000313" key="1">
    <source>
        <dbReference type="EMBL" id="CAB4856970.1"/>
    </source>
</evidence>
<gene>
    <name evidence="1" type="ORF">UFOPK3402_00001</name>
</gene>
<reference evidence="1" key="1">
    <citation type="submission" date="2020-05" db="EMBL/GenBank/DDBJ databases">
        <authorList>
            <person name="Chiriac C."/>
            <person name="Salcher M."/>
            <person name="Ghai R."/>
            <person name="Kavagutti S V."/>
        </authorList>
    </citation>
    <scope>NUCLEOTIDE SEQUENCE</scope>
</reference>
<proteinExistence type="predicted"/>